<feature type="compositionally biased region" description="Polar residues" evidence="1">
    <location>
        <begin position="577"/>
        <end position="586"/>
    </location>
</feature>
<gene>
    <name evidence="4" type="ORF">Micbo1qcDRAFT_162777</name>
</gene>
<feature type="region of interest" description="Disordered" evidence="1">
    <location>
        <begin position="538"/>
        <end position="589"/>
    </location>
</feature>
<dbReference type="Proteomes" id="UP000070501">
    <property type="component" value="Unassembled WGS sequence"/>
</dbReference>
<feature type="domain" description="Peptidase A1" evidence="3">
    <location>
        <begin position="1"/>
        <end position="282"/>
    </location>
</feature>
<keyword evidence="2" id="KW-0472">Membrane</keyword>
<evidence type="ECO:0000259" key="3">
    <source>
        <dbReference type="PROSITE" id="PS51767"/>
    </source>
</evidence>
<name>A0A136J5J9_9PEZI</name>
<sequence>MATRDNVTLNAHLVATFNGSSPSSGFLGLGIMPQSFNSSLKQPLMAQLVQRDGLVPSHSYGYTAGAKYIGSKGVPMSLTLGGYDRSRFEPHDIAFVMNQPTPKLEMRLRSITTSVPDLTLAPTIWSAATESLLPFNESVSATIDSSTPYLWLPRAAADRFAASYNLVWSESFKLYTFRDSKSASRFRDTPKLSLTFTVSSSDNPGDDGSPLSGPGVLNLNVSGRAFFQNLRYPFPNMQKDAAEVPYFPLRRTSPGQGAVIGRAFLQETYLITNYDKQSFQLHQARFPNDPIAEASIENIPFAEGSKYPRPLNTGLDNIQIVGIAVGVCLFCITVAAIAIWLCKRSRKHSSSRQMSMPEHRPQSQHKFGSQSWSSLAFWRRSKDAQRPHASRGLSGSTLHSSQQFSTKSYDRYDTPTPTIPIELTKWGLKVPEKGTAYGAAQYEDWTVYQQGSEHVAQQQQWQYHQGAYEPPKSAQDLTPIATYRAPEVAPPAAALPASLLPTYGSHPQAVLAPVTAIAYGSANHYANIPSPVPLLQAEDKSDTESLSSDEGYDSELDRQAAQATRTAGGGGGGQVPERSQTVNTVGSSGGESFEYTLPIMPSAHADVLRHSAASSLGSNFTVEQEEREEAWRAAGRLDRLDDLVHIPQPAARRYSWEGAEQ</sequence>
<keyword evidence="5" id="KW-1185">Reference proteome</keyword>
<reference evidence="5" key="1">
    <citation type="submission" date="2016-02" db="EMBL/GenBank/DDBJ databases">
        <title>Draft genome sequence of Microdochium bolleyi, a fungal endophyte of beachgrass.</title>
        <authorList>
            <consortium name="DOE Joint Genome Institute"/>
            <person name="David A.S."/>
            <person name="May G."/>
            <person name="Haridas S."/>
            <person name="Lim J."/>
            <person name="Wang M."/>
            <person name="Labutti K."/>
            <person name="Lipzen A."/>
            <person name="Barry K."/>
            <person name="Grigoriev I.V."/>
        </authorList>
    </citation>
    <scope>NUCLEOTIDE SEQUENCE [LARGE SCALE GENOMIC DNA]</scope>
    <source>
        <strain evidence="5">J235TASD1</strain>
    </source>
</reference>
<feature type="compositionally biased region" description="Polar residues" evidence="1">
    <location>
        <begin position="393"/>
        <end position="407"/>
    </location>
</feature>
<dbReference type="EMBL" id="KQ964249">
    <property type="protein sequence ID" value="KXJ92478.1"/>
    <property type="molecule type" value="Genomic_DNA"/>
</dbReference>
<keyword evidence="2" id="KW-1133">Transmembrane helix</keyword>
<keyword evidence="2" id="KW-0812">Transmembrane</keyword>
<dbReference type="InParanoid" id="A0A136J5J9"/>
<dbReference type="InterPro" id="IPR033121">
    <property type="entry name" value="PEPTIDASE_A1"/>
</dbReference>
<evidence type="ECO:0000256" key="1">
    <source>
        <dbReference type="SAM" id="MobiDB-lite"/>
    </source>
</evidence>
<dbReference type="AlphaFoldDB" id="A0A136J5J9"/>
<dbReference type="Gene3D" id="2.40.70.10">
    <property type="entry name" value="Acid Proteases"/>
    <property type="match status" value="1"/>
</dbReference>
<evidence type="ECO:0000313" key="5">
    <source>
        <dbReference type="Proteomes" id="UP000070501"/>
    </source>
</evidence>
<evidence type="ECO:0000313" key="4">
    <source>
        <dbReference type="EMBL" id="KXJ92478.1"/>
    </source>
</evidence>
<accession>A0A136J5J9</accession>
<protein>
    <submittedName>
        <fullName evidence="4">Aspartic peptidase domain-containing protein</fullName>
    </submittedName>
</protein>
<dbReference type="STRING" id="196109.A0A136J5J9"/>
<dbReference type="PROSITE" id="PS51767">
    <property type="entry name" value="PEPTIDASE_A1"/>
    <property type="match status" value="1"/>
</dbReference>
<evidence type="ECO:0000256" key="2">
    <source>
        <dbReference type="SAM" id="Phobius"/>
    </source>
</evidence>
<organism evidence="4 5">
    <name type="scientific">Microdochium bolleyi</name>
    <dbReference type="NCBI Taxonomy" id="196109"/>
    <lineage>
        <taxon>Eukaryota</taxon>
        <taxon>Fungi</taxon>
        <taxon>Dikarya</taxon>
        <taxon>Ascomycota</taxon>
        <taxon>Pezizomycotina</taxon>
        <taxon>Sordariomycetes</taxon>
        <taxon>Xylariomycetidae</taxon>
        <taxon>Xylariales</taxon>
        <taxon>Microdochiaceae</taxon>
        <taxon>Microdochium</taxon>
    </lineage>
</organism>
<feature type="transmembrane region" description="Helical" evidence="2">
    <location>
        <begin position="320"/>
        <end position="342"/>
    </location>
</feature>
<proteinExistence type="predicted"/>
<feature type="region of interest" description="Disordered" evidence="1">
    <location>
        <begin position="386"/>
        <end position="413"/>
    </location>
</feature>
<dbReference type="OrthoDB" id="5233646at2759"/>
<dbReference type="CDD" id="cd12087">
    <property type="entry name" value="TM_EGFR-like"/>
    <property type="match status" value="1"/>
</dbReference>
<dbReference type="SUPFAM" id="SSF50630">
    <property type="entry name" value="Acid proteases"/>
    <property type="match status" value="1"/>
</dbReference>
<dbReference type="InterPro" id="IPR021109">
    <property type="entry name" value="Peptidase_aspartic_dom_sf"/>
</dbReference>